<dbReference type="AlphaFoldDB" id="A0A8J2NX65"/>
<comment type="caution">
    <text evidence="2">The sequence shown here is derived from an EMBL/GenBank/DDBJ whole genome shotgun (WGS) entry which is preliminary data.</text>
</comment>
<name>A0A8J2NX65_9HEXA</name>
<organism evidence="2 3">
    <name type="scientific">Allacma fusca</name>
    <dbReference type="NCBI Taxonomy" id="39272"/>
    <lineage>
        <taxon>Eukaryota</taxon>
        <taxon>Metazoa</taxon>
        <taxon>Ecdysozoa</taxon>
        <taxon>Arthropoda</taxon>
        <taxon>Hexapoda</taxon>
        <taxon>Collembola</taxon>
        <taxon>Symphypleona</taxon>
        <taxon>Sminthuridae</taxon>
        <taxon>Allacma</taxon>
    </lineage>
</organism>
<proteinExistence type="predicted"/>
<protein>
    <submittedName>
        <fullName evidence="2">Uncharacterized protein</fullName>
    </submittedName>
</protein>
<sequence>MRTRRIATQDLKFPDRLQLPLKELQKNVKNVDLKINEIPAQSCGGTQPCKVTTKRKRSENNENSLEQVTTSLKRSETKLKEEKPVNKKPNKKKVFEEYRYFCSSCCCYVDGSSRRHDLRVHMAPKRAFEKGPMKPAIIRDLCEKKCGTLKRLNLHKERFHEHDQVKKGLKQGQVSQVTPKAKPKMILECFECNSLVPRKDYIEHLKAHDSMEKKADTVNMLSPAKGKPFRSFNSVREEYMERRFVYINPEDPRWNSDDAILQCRHCPFKLFLNWSKYEKHVRRLHPYVPGSSGETLPITGN</sequence>
<keyword evidence="3" id="KW-1185">Reference proteome</keyword>
<evidence type="ECO:0000256" key="1">
    <source>
        <dbReference type="SAM" id="MobiDB-lite"/>
    </source>
</evidence>
<feature type="compositionally biased region" description="Basic and acidic residues" evidence="1">
    <location>
        <begin position="73"/>
        <end position="85"/>
    </location>
</feature>
<dbReference type="EMBL" id="CAJVCH010099064">
    <property type="protein sequence ID" value="CAG7723439.1"/>
    <property type="molecule type" value="Genomic_DNA"/>
</dbReference>
<feature type="compositionally biased region" description="Polar residues" evidence="1">
    <location>
        <begin position="61"/>
        <end position="72"/>
    </location>
</feature>
<evidence type="ECO:0000313" key="2">
    <source>
        <dbReference type="EMBL" id="CAG7723439.1"/>
    </source>
</evidence>
<reference evidence="2" key="1">
    <citation type="submission" date="2021-06" db="EMBL/GenBank/DDBJ databases">
        <authorList>
            <person name="Hodson N. C."/>
            <person name="Mongue J. A."/>
            <person name="Jaron S. K."/>
        </authorList>
    </citation>
    <scope>NUCLEOTIDE SEQUENCE</scope>
</reference>
<dbReference type="Proteomes" id="UP000708208">
    <property type="component" value="Unassembled WGS sequence"/>
</dbReference>
<evidence type="ECO:0000313" key="3">
    <source>
        <dbReference type="Proteomes" id="UP000708208"/>
    </source>
</evidence>
<accession>A0A8J2NX65</accession>
<gene>
    <name evidence="2" type="ORF">AFUS01_LOCUS12527</name>
</gene>
<feature type="region of interest" description="Disordered" evidence="1">
    <location>
        <begin position="49"/>
        <end position="85"/>
    </location>
</feature>